<reference evidence="2 3" key="1">
    <citation type="submission" date="2023-11" db="EMBL/GenBank/DDBJ databases">
        <title>Dfirmibasis_genome.</title>
        <authorList>
            <person name="Edelbroek B."/>
            <person name="Kjellin J."/>
            <person name="Jerlstrom-Hultqvist J."/>
            <person name="Soderbom F."/>
        </authorList>
    </citation>
    <scope>NUCLEOTIDE SEQUENCE [LARGE SCALE GENOMIC DNA]</scope>
    <source>
        <strain evidence="2 3">TNS-C-14</strain>
    </source>
</reference>
<dbReference type="Proteomes" id="UP001344447">
    <property type="component" value="Unassembled WGS sequence"/>
</dbReference>
<keyword evidence="3" id="KW-1185">Reference proteome</keyword>
<dbReference type="PANTHER" id="PTHR12126:SF11">
    <property type="entry name" value="NADH DEHYDROGENASE [UBIQUINONE] 1 ALPHA SUBCOMPLEX SUBUNIT 9, MITOCHONDRIAL"/>
    <property type="match status" value="1"/>
</dbReference>
<organism evidence="2 3">
    <name type="scientific">Dictyostelium firmibasis</name>
    <dbReference type="NCBI Taxonomy" id="79012"/>
    <lineage>
        <taxon>Eukaryota</taxon>
        <taxon>Amoebozoa</taxon>
        <taxon>Evosea</taxon>
        <taxon>Eumycetozoa</taxon>
        <taxon>Dictyostelia</taxon>
        <taxon>Dictyosteliales</taxon>
        <taxon>Dictyosteliaceae</taxon>
        <taxon>Dictyostelium</taxon>
    </lineage>
</organism>
<feature type="domain" description="NAD-dependent epimerase/dehydratase" evidence="1">
    <location>
        <begin position="42"/>
        <end position="238"/>
    </location>
</feature>
<dbReference type="InterPro" id="IPR051207">
    <property type="entry name" value="ComplexI_NDUFA9_subunit"/>
</dbReference>
<dbReference type="GO" id="GO:0044877">
    <property type="term" value="F:protein-containing complex binding"/>
    <property type="evidence" value="ECO:0007669"/>
    <property type="project" value="TreeGrafter"/>
</dbReference>
<comment type="caution">
    <text evidence="2">The sequence shown here is derived from an EMBL/GenBank/DDBJ whole genome shotgun (WGS) entry which is preliminary data.</text>
</comment>
<dbReference type="SUPFAM" id="SSF51735">
    <property type="entry name" value="NAD(P)-binding Rossmann-fold domains"/>
    <property type="match status" value="1"/>
</dbReference>
<evidence type="ECO:0000313" key="2">
    <source>
        <dbReference type="EMBL" id="KAK5574942.1"/>
    </source>
</evidence>
<evidence type="ECO:0000313" key="3">
    <source>
        <dbReference type="Proteomes" id="UP001344447"/>
    </source>
</evidence>
<dbReference type="InterPro" id="IPR001509">
    <property type="entry name" value="Epimerase_deHydtase"/>
</dbReference>
<accession>A0AAN7YTH5</accession>
<name>A0AAN7YTH5_9MYCE</name>
<dbReference type="Pfam" id="PF01370">
    <property type="entry name" value="Epimerase"/>
    <property type="match status" value="1"/>
</dbReference>
<dbReference type="GO" id="GO:0005739">
    <property type="term" value="C:mitochondrion"/>
    <property type="evidence" value="ECO:0007669"/>
    <property type="project" value="TreeGrafter"/>
</dbReference>
<dbReference type="AlphaFoldDB" id="A0AAN7YTH5"/>
<gene>
    <name evidence="2" type="ORF">RB653_010197</name>
</gene>
<dbReference type="Gene3D" id="3.40.50.720">
    <property type="entry name" value="NAD(P)-binding Rossmann-like Domain"/>
    <property type="match status" value="1"/>
</dbReference>
<sequence>MLKNLSKGLLPSLANKRSFSTVDPLTRIHHGSRTQTTGLVATVFGATGFTGRYLVQLLARTGIQVVVPYRCEDEGFRDLKVLGELGQIIPVRFDIRDYESIERAISHSNIVINMVGRDYETRNFSLDDINIHGAVRIAELSKNVEKYIHVSALRASEDSPSHFSRTKALGEMFTKEIIPNCTVVRPSIMFGDEDKFINKWSKVAQNWPFIPRYNQEHKIQPLHCYDFASGILSVLETPGTNGKVYEFAGDEVFTWDQFLDMIIDGTAQYSKLNIPVSNDFMKFISGNVLERFARNPNFIKDQIDYHNQDMTTTVGALTLKDLNVKTTPIQEKLIRLSRMYRPGKFFNAIANPQNK</sequence>
<evidence type="ECO:0000259" key="1">
    <source>
        <dbReference type="Pfam" id="PF01370"/>
    </source>
</evidence>
<protein>
    <recommendedName>
        <fullName evidence="1">NAD-dependent epimerase/dehydratase domain-containing protein</fullName>
    </recommendedName>
</protein>
<dbReference type="InterPro" id="IPR036291">
    <property type="entry name" value="NAD(P)-bd_dom_sf"/>
</dbReference>
<dbReference type="CDD" id="cd05271">
    <property type="entry name" value="NDUFA9_like_SDR_a"/>
    <property type="match status" value="1"/>
</dbReference>
<dbReference type="EMBL" id="JAVFKY010000006">
    <property type="protein sequence ID" value="KAK5574942.1"/>
    <property type="molecule type" value="Genomic_DNA"/>
</dbReference>
<proteinExistence type="predicted"/>
<dbReference type="PANTHER" id="PTHR12126">
    <property type="entry name" value="NADH-UBIQUINONE OXIDOREDUCTASE 39 KDA SUBUNIT-RELATED"/>
    <property type="match status" value="1"/>
</dbReference>